<reference evidence="1 2" key="1">
    <citation type="journal article" date="2017" name="Int. J. Parasitol.">
        <title>The genome of the protozoan parasite Cystoisospora suis and a reverse vaccinology approach to identify vaccine candidates.</title>
        <authorList>
            <person name="Palmieri N."/>
            <person name="Shrestha A."/>
            <person name="Ruttkowski B."/>
            <person name="Beck T."/>
            <person name="Vogl C."/>
            <person name="Tomley F."/>
            <person name="Blake D.P."/>
            <person name="Joachim A."/>
        </authorList>
    </citation>
    <scope>NUCLEOTIDE SEQUENCE [LARGE SCALE GENOMIC DNA]</scope>
    <source>
        <strain evidence="1 2">Wien I</strain>
    </source>
</reference>
<sequence length="100" mass="11420">MWVESEALHRSYGIPTPLLFRCIEFNMSQWVCLYLFIYPSVSMFLYLFISFSLSSALICPSWSHGLLFLDVILPHSSGCMYTGAGYTAENFSACMHAPRF</sequence>
<organism evidence="1 2">
    <name type="scientific">Cystoisospora suis</name>
    <dbReference type="NCBI Taxonomy" id="483139"/>
    <lineage>
        <taxon>Eukaryota</taxon>
        <taxon>Sar</taxon>
        <taxon>Alveolata</taxon>
        <taxon>Apicomplexa</taxon>
        <taxon>Conoidasida</taxon>
        <taxon>Coccidia</taxon>
        <taxon>Eucoccidiorida</taxon>
        <taxon>Eimeriorina</taxon>
        <taxon>Sarcocystidae</taxon>
        <taxon>Cystoisospora</taxon>
    </lineage>
</organism>
<name>A0A2C6KL95_9APIC</name>
<protein>
    <submittedName>
        <fullName evidence="1">Uncharacterized protein</fullName>
    </submittedName>
</protein>
<dbReference type="RefSeq" id="XP_067920035.1">
    <property type="nucleotide sequence ID" value="XM_068067990.1"/>
</dbReference>
<accession>A0A2C6KL95</accession>
<evidence type="ECO:0000313" key="2">
    <source>
        <dbReference type="Proteomes" id="UP000221165"/>
    </source>
</evidence>
<dbReference type="AlphaFoldDB" id="A0A2C6KL95"/>
<dbReference type="EMBL" id="MIGC01004216">
    <property type="protein sequence ID" value="PHJ18327.1"/>
    <property type="molecule type" value="Genomic_DNA"/>
</dbReference>
<evidence type="ECO:0000313" key="1">
    <source>
        <dbReference type="EMBL" id="PHJ18327.1"/>
    </source>
</evidence>
<comment type="caution">
    <text evidence="1">The sequence shown here is derived from an EMBL/GenBank/DDBJ whole genome shotgun (WGS) entry which is preliminary data.</text>
</comment>
<keyword evidence="2" id="KW-1185">Reference proteome</keyword>
<dbReference type="VEuPathDB" id="ToxoDB:CSUI_007847"/>
<gene>
    <name evidence="1" type="ORF">CSUI_007847</name>
</gene>
<dbReference type="GeneID" id="94431201"/>
<dbReference type="Proteomes" id="UP000221165">
    <property type="component" value="Unassembled WGS sequence"/>
</dbReference>
<proteinExistence type="predicted"/>